<dbReference type="SMART" id="SM00331">
    <property type="entry name" value="PP2C_SIG"/>
    <property type="match status" value="1"/>
</dbReference>
<dbReference type="SMART" id="SM00332">
    <property type="entry name" value="PP2Cc"/>
    <property type="match status" value="1"/>
</dbReference>
<dbReference type="InterPro" id="IPR001932">
    <property type="entry name" value="PPM-type_phosphatase-like_dom"/>
</dbReference>
<dbReference type="PROSITE" id="PS51746">
    <property type="entry name" value="PPM_2"/>
    <property type="match status" value="1"/>
</dbReference>
<keyword evidence="3" id="KW-1185">Reference proteome</keyword>
<dbReference type="InterPro" id="IPR036457">
    <property type="entry name" value="PPM-type-like_dom_sf"/>
</dbReference>
<dbReference type="Proteomes" id="UP000184512">
    <property type="component" value="Unassembled WGS sequence"/>
</dbReference>
<name>A0A1M6N473_9ACTN</name>
<dbReference type="Pfam" id="PF13672">
    <property type="entry name" value="PP2C_2"/>
    <property type="match status" value="1"/>
</dbReference>
<organism evidence="2 3">
    <name type="scientific">Tessaracoccus bendigoensis DSM 12906</name>
    <dbReference type="NCBI Taxonomy" id="1123357"/>
    <lineage>
        <taxon>Bacteria</taxon>
        <taxon>Bacillati</taxon>
        <taxon>Actinomycetota</taxon>
        <taxon>Actinomycetes</taxon>
        <taxon>Propionibacteriales</taxon>
        <taxon>Propionibacteriaceae</taxon>
        <taxon>Tessaracoccus</taxon>
    </lineage>
</organism>
<proteinExistence type="predicted"/>
<protein>
    <submittedName>
        <fullName evidence="2">Protein phosphatase 2C</fullName>
    </submittedName>
</protein>
<evidence type="ECO:0000259" key="1">
    <source>
        <dbReference type="PROSITE" id="PS51746"/>
    </source>
</evidence>
<gene>
    <name evidence="2" type="ORF">SAMN02745244_03548</name>
</gene>
<dbReference type="AlphaFoldDB" id="A0A1M6N473"/>
<dbReference type="SUPFAM" id="SSF81606">
    <property type="entry name" value="PP2C-like"/>
    <property type="match status" value="1"/>
</dbReference>
<evidence type="ECO:0000313" key="2">
    <source>
        <dbReference type="EMBL" id="SHJ90499.1"/>
    </source>
</evidence>
<sequence length="214" mass="21883">MVCGLVGVGDLTCLDGDVMASPSGARVFAVVDGMGGHRGGEDAAVLVAAELARSDGAALPESFDSFLEGVSAKVHRAGLGLQTPGMGAAMALLAVTSRQVIVVNVGDCRAYKLADGYLGQLSIDDRAPGGAVNVLTQSLGGEPRRLDAHALVDPVDGACRYLLCSDGIHGFVDPVEVKAALVNGRVPTDVVQRLSDLAERATQDNFTAVVLDVA</sequence>
<reference evidence="2 3" key="1">
    <citation type="submission" date="2016-11" db="EMBL/GenBank/DDBJ databases">
        <authorList>
            <person name="Jaros S."/>
            <person name="Januszkiewicz K."/>
            <person name="Wedrychowicz H."/>
        </authorList>
    </citation>
    <scope>NUCLEOTIDE SEQUENCE [LARGE SCALE GENOMIC DNA]</scope>
    <source>
        <strain evidence="2 3">DSM 12906</strain>
    </source>
</reference>
<evidence type="ECO:0000313" key="3">
    <source>
        <dbReference type="Proteomes" id="UP000184512"/>
    </source>
</evidence>
<feature type="domain" description="PPM-type phosphatase" evidence="1">
    <location>
        <begin position="5"/>
        <end position="213"/>
    </location>
</feature>
<accession>A0A1M6N473</accession>
<dbReference type="Gene3D" id="3.60.40.10">
    <property type="entry name" value="PPM-type phosphatase domain"/>
    <property type="match status" value="1"/>
</dbReference>
<dbReference type="STRING" id="1123357.SAMN02745244_03548"/>
<dbReference type="EMBL" id="FQZG01000104">
    <property type="protein sequence ID" value="SHJ90499.1"/>
    <property type="molecule type" value="Genomic_DNA"/>
</dbReference>